<comment type="catalytic activity">
    <reaction evidence="6 7">
        <text>beta-D-fructose 6-phosphate = dihydroxyacetone + D-glyceraldehyde 3-phosphate</text>
        <dbReference type="Rhea" id="RHEA:28002"/>
        <dbReference type="ChEBI" id="CHEBI:16016"/>
        <dbReference type="ChEBI" id="CHEBI:57634"/>
        <dbReference type="ChEBI" id="CHEBI:59776"/>
    </reaction>
</comment>
<evidence type="ECO:0000256" key="3">
    <source>
        <dbReference type="ARBA" id="ARBA00022723"/>
    </source>
</evidence>
<name>A0A196SAD7_BLAHN</name>
<dbReference type="OrthoDB" id="541375at2759"/>
<feature type="domain" description="Damage-control phosphatase ARMT1-like metal-binding" evidence="8">
    <location>
        <begin position="136"/>
        <end position="493"/>
    </location>
</feature>
<reference evidence="9 10" key="1">
    <citation type="submission" date="2016-05" db="EMBL/GenBank/DDBJ databases">
        <title>Nuclear genome of Blastocystis sp. subtype 1 NandII.</title>
        <authorList>
            <person name="Gentekaki E."/>
            <person name="Curtis B."/>
            <person name="Stairs C."/>
            <person name="Eme L."/>
            <person name="Herman E."/>
            <person name="Klimes V."/>
            <person name="Arias M.C."/>
            <person name="Elias M."/>
            <person name="Hilliou F."/>
            <person name="Klute M."/>
            <person name="Malik S.-B."/>
            <person name="Pightling A."/>
            <person name="Rachubinski R."/>
            <person name="Salas D."/>
            <person name="Schlacht A."/>
            <person name="Suga H."/>
            <person name="Archibald J."/>
            <person name="Ball S.G."/>
            <person name="Clark G."/>
            <person name="Dacks J."/>
            <person name="Van Der Giezen M."/>
            <person name="Tsaousis A."/>
            <person name="Roger A."/>
        </authorList>
    </citation>
    <scope>NUCLEOTIDE SEQUENCE [LARGE SCALE GENOMIC DNA]</scope>
    <source>
        <strain evidence="10">ATCC 50177 / NandII</strain>
    </source>
</reference>
<dbReference type="PANTHER" id="PTHR12260">
    <property type="entry name" value="DAMAGE-CONTROL PHOSPHATASE ARMT1"/>
    <property type="match status" value="1"/>
</dbReference>
<dbReference type="EC" id="3.1.3.-" evidence="7"/>
<evidence type="ECO:0000256" key="7">
    <source>
        <dbReference type="RuleBase" id="RU367030"/>
    </source>
</evidence>
<keyword evidence="3 7" id="KW-0479">Metal-binding</keyword>
<dbReference type="InterPro" id="IPR039763">
    <property type="entry name" value="ARMT1"/>
</dbReference>
<comment type="catalytic activity">
    <reaction evidence="1 7">
        <text>beta-D-fructose 1-phosphate + H2O = D-fructose + phosphate</text>
        <dbReference type="Rhea" id="RHEA:35603"/>
        <dbReference type="ChEBI" id="CHEBI:15377"/>
        <dbReference type="ChEBI" id="CHEBI:37721"/>
        <dbReference type="ChEBI" id="CHEBI:43474"/>
        <dbReference type="ChEBI" id="CHEBI:138881"/>
    </reaction>
</comment>
<accession>A0A196SAD7</accession>
<evidence type="ECO:0000313" key="10">
    <source>
        <dbReference type="Proteomes" id="UP000078348"/>
    </source>
</evidence>
<comment type="similarity">
    <text evidence="2 7">Belongs to the damage-control phosphatase family. Sugar phosphate phosphatase III subfamily.</text>
</comment>
<protein>
    <recommendedName>
        <fullName evidence="7">Sugar phosphate phosphatase</fullName>
        <ecNumber evidence="7">3.1.3.-</ecNumber>
    </recommendedName>
</protein>
<dbReference type="GO" id="GO:0006974">
    <property type="term" value="P:DNA damage response"/>
    <property type="evidence" value="ECO:0007669"/>
    <property type="project" value="TreeGrafter"/>
</dbReference>
<dbReference type="InterPro" id="IPR036075">
    <property type="entry name" value="ARMT-1-like_metal-bd_sf"/>
</dbReference>
<evidence type="ECO:0000256" key="5">
    <source>
        <dbReference type="ARBA" id="ARBA00023211"/>
    </source>
</evidence>
<dbReference type="Proteomes" id="UP000078348">
    <property type="component" value="Unassembled WGS sequence"/>
</dbReference>
<evidence type="ECO:0000256" key="2">
    <source>
        <dbReference type="ARBA" id="ARBA00009519"/>
    </source>
</evidence>
<keyword evidence="10" id="KW-1185">Reference proteome</keyword>
<proteinExistence type="inferred from homology"/>
<comment type="function">
    <text evidence="7">Metal-dependent phosphatase that shows phosphatase activity against several substrates, including fructose-1-phosphate and fructose-6-phosphate. Its preference for fructose-1-phosphate, a strong glycating agent that causes DNA damage rather than a canonical yeast metabolite, suggests a damage-control function in hexose phosphate metabolism.</text>
</comment>
<organism evidence="9 10">
    <name type="scientific">Blastocystis sp. subtype 1 (strain ATCC 50177 / NandII)</name>
    <dbReference type="NCBI Taxonomy" id="478820"/>
    <lineage>
        <taxon>Eukaryota</taxon>
        <taxon>Sar</taxon>
        <taxon>Stramenopiles</taxon>
        <taxon>Bigyra</taxon>
        <taxon>Opalozoa</taxon>
        <taxon>Opalinata</taxon>
        <taxon>Blastocystidae</taxon>
        <taxon>Blastocystis</taxon>
    </lineage>
</organism>
<dbReference type="STRING" id="478820.A0A196SAD7"/>
<dbReference type="InterPro" id="IPR002791">
    <property type="entry name" value="ARMT1-like_metal-bd"/>
</dbReference>
<dbReference type="GO" id="GO:0005634">
    <property type="term" value="C:nucleus"/>
    <property type="evidence" value="ECO:0007669"/>
    <property type="project" value="TreeGrafter"/>
</dbReference>
<sequence>MNAVDLLGYCNPNNTLVVLLDASNASSQSAEIVECYQKARFPSSRIASASELHNALQLYIDSAVENVIFLGTVDKLPFPSLFRFFSTEPCEHGYTVGVKDLRESALRWSAFSLNAPQNLPPPLRGTDGPDTFTGITMRERIPGIIRQTIVSIESIPVAEKQAYDALAQCIGENGPVEDHTDSTLLGELFRVKLARSCRQGLHWHAISWWLAENYEYFLLDALHASLKRPDQPDDLFWYLKKRGLEGALPLFADCAAPLVDAASQTTALTPALFRLALLRNLWGNKADLSMSGGVVSQKELKSDSANLLLLDDIDAVYEYYCRERVTAVTIMADNTGFEVLCDFLLAALLLHFNAALCITYVVKAAPVFVSDVTLPDVDITLNAMAASSSALQWIASTLREARQAGRFVPVASSFLCTAEPGWNMPLSLAELLGRQGQQGLLISKGDANYRRLLGDLHWPYDTAPKAVLEYLPCAVLVMRTMKSNVNIGISEEQQTRAAQFDEKWDCSGKVGMIQFYH</sequence>
<dbReference type="AlphaFoldDB" id="A0A196SAD7"/>
<dbReference type="GO" id="GO:0046872">
    <property type="term" value="F:metal ion binding"/>
    <property type="evidence" value="ECO:0007669"/>
    <property type="project" value="UniProtKB-UniRule"/>
</dbReference>
<comment type="caution">
    <text evidence="9">The sequence shown here is derived from an EMBL/GenBank/DDBJ whole genome shotgun (WGS) entry which is preliminary data.</text>
</comment>
<dbReference type="GO" id="GO:0097023">
    <property type="term" value="F:fructose 6-phosphate aldolase activity"/>
    <property type="evidence" value="ECO:0007669"/>
    <property type="project" value="RHEA"/>
</dbReference>
<dbReference type="SUPFAM" id="SSF111321">
    <property type="entry name" value="AF1104-like"/>
    <property type="match status" value="1"/>
</dbReference>
<evidence type="ECO:0000256" key="4">
    <source>
        <dbReference type="ARBA" id="ARBA00022801"/>
    </source>
</evidence>
<dbReference type="Gene3D" id="3.40.50.10880">
    <property type="entry name" value="Uncharacterised protein PF01937, DUF89, domain 3"/>
    <property type="match status" value="1"/>
</dbReference>
<comment type="cofactor">
    <cofactor evidence="7">
        <name>Mn(2+)</name>
        <dbReference type="ChEBI" id="CHEBI:29035"/>
    </cofactor>
    <cofactor evidence="7">
        <name>Ni(2+)</name>
        <dbReference type="ChEBI" id="CHEBI:49786"/>
    </cofactor>
</comment>
<evidence type="ECO:0000256" key="6">
    <source>
        <dbReference type="ARBA" id="ARBA00048809"/>
    </source>
</evidence>
<dbReference type="PANTHER" id="PTHR12260:SF6">
    <property type="entry name" value="DAMAGE-CONTROL PHOSPHATASE ARMT1"/>
    <property type="match status" value="1"/>
</dbReference>
<evidence type="ECO:0000259" key="8">
    <source>
        <dbReference type="Pfam" id="PF01937"/>
    </source>
</evidence>
<evidence type="ECO:0000256" key="1">
    <source>
        <dbReference type="ARBA" id="ARBA00001326"/>
    </source>
</evidence>
<evidence type="ECO:0000313" key="9">
    <source>
        <dbReference type="EMBL" id="OAO13988.1"/>
    </source>
</evidence>
<gene>
    <name evidence="9" type="ORF">AV274_4334</name>
</gene>
<keyword evidence="5 7" id="KW-0464">Manganese</keyword>
<keyword evidence="4 7" id="KW-0378">Hydrolase</keyword>
<dbReference type="Pfam" id="PF01937">
    <property type="entry name" value="ARMT1-like_dom"/>
    <property type="match status" value="1"/>
</dbReference>
<comment type="domain">
    <text evidence="7">Subfamily III proteins have a conserved RTxK motif about 40-50 residues from the C-terminus; the threonine may be replaced by serine or cysteine.</text>
</comment>
<dbReference type="GO" id="GO:0103026">
    <property type="term" value="F:fructose-1-phosphatase activity"/>
    <property type="evidence" value="ECO:0007669"/>
    <property type="project" value="RHEA"/>
</dbReference>
<dbReference type="EMBL" id="LXWW01000305">
    <property type="protein sequence ID" value="OAO13988.1"/>
    <property type="molecule type" value="Genomic_DNA"/>
</dbReference>